<dbReference type="NCBIfam" id="NF005649">
    <property type="entry name" value="PRK07415.1"/>
    <property type="match status" value="1"/>
</dbReference>
<dbReference type="GO" id="GO:0051287">
    <property type="term" value="F:NAD binding"/>
    <property type="evidence" value="ECO:0007669"/>
    <property type="project" value="InterPro"/>
</dbReference>
<dbReference type="EC" id="7.1.1.-" evidence="6"/>
<dbReference type="InterPro" id="IPR029014">
    <property type="entry name" value="NiFe-Hase_large"/>
</dbReference>
<proteinExistence type="inferred from homology"/>
<evidence type="ECO:0000256" key="6">
    <source>
        <dbReference type="HAMAP-Rule" id="MF_01358"/>
    </source>
</evidence>
<evidence type="ECO:0000313" key="9">
    <source>
        <dbReference type="EMBL" id="MBD6617376.1"/>
    </source>
</evidence>
<accession>A0AA40SY39</accession>
<evidence type="ECO:0000256" key="7">
    <source>
        <dbReference type="RuleBase" id="RU003685"/>
    </source>
</evidence>
<comment type="catalytic activity">
    <reaction evidence="6">
        <text>a plastoquinone + NADPH + (n+1) H(+)(in) = a plastoquinol + NADP(+) + n H(+)(out)</text>
        <dbReference type="Rhea" id="RHEA:42612"/>
        <dbReference type="Rhea" id="RHEA-COMP:9561"/>
        <dbReference type="Rhea" id="RHEA-COMP:9562"/>
        <dbReference type="ChEBI" id="CHEBI:15378"/>
        <dbReference type="ChEBI" id="CHEBI:17757"/>
        <dbReference type="ChEBI" id="CHEBI:57783"/>
        <dbReference type="ChEBI" id="CHEBI:58349"/>
        <dbReference type="ChEBI" id="CHEBI:62192"/>
    </reaction>
</comment>
<dbReference type="AlphaFoldDB" id="A0AA40SY39"/>
<keyword evidence="2 6" id="KW-0813">Transport</keyword>
<keyword evidence="10" id="KW-1185">Reference proteome</keyword>
<evidence type="ECO:0000256" key="5">
    <source>
        <dbReference type="ARBA" id="ARBA00023027"/>
    </source>
</evidence>
<evidence type="ECO:0000256" key="1">
    <source>
        <dbReference type="ARBA" id="ARBA00005769"/>
    </source>
</evidence>
<organism evidence="9 10">
    <name type="scientific">Komarekiella delphini-convector SJRDD-AB1</name>
    <dbReference type="NCBI Taxonomy" id="2593771"/>
    <lineage>
        <taxon>Bacteria</taxon>
        <taxon>Bacillati</taxon>
        <taxon>Cyanobacteriota</taxon>
        <taxon>Cyanophyceae</taxon>
        <taxon>Nostocales</taxon>
        <taxon>Nostocaceae</taxon>
        <taxon>Komarekiella</taxon>
        <taxon>Komarekiella delphini-convector</taxon>
    </lineage>
</organism>
<dbReference type="PANTHER" id="PTHR11993:SF10">
    <property type="entry name" value="NADH DEHYDROGENASE [UBIQUINONE] IRON-SULFUR PROTEIN 2, MITOCHONDRIAL"/>
    <property type="match status" value="1"/>
</dbReference>
<comment type="subunit">
    <text evidence="6">NDH-1 can be composed of about 15 different subunits; different subcomplexes with different compositions have been identified which probably have different functions.</text>
</comment>
<dbReference type="Proteomes" id="UP001165986">
    <property type="component" value="Unassembled WGS sequence"/>
</dbReference>
<evidence type="ECO:0000256" key="2">
    <source>
        <dbReference type="ARBA" id="ARBA00022448"/>
    </source>
</evidence>
<keyword evidence="3 6" id="KW-0874">Quinone</keyword>
<comment type="catalytic activity">
    <reaction evidence="6">
        <text>a plastoquinone + NADH + (n+1) H(+)(in) = a plastoquinol + NAD(+) + n H(+)(out)</text>
        <dbReference type="Rhea" id="RHEA:42608"/>
        <dbReference type="Rhea" id="RHEA-COMP:9561"/>
        <dbReference type="Rhea" id="RHEA-COMP:9562"/>
        <dbReference type="ChEBI" id="CHEBI:15378"/>
        <dbReference type="ChEBI" id="CHEBI:17757"/>
        <dbReference type="ChEBI" id="CHEBI:57540"/>
        <dbReference type="ChEBI" id="CHEBI:57945"/>
        <dbReference type="ChEBI" id="CHEBI:62192"/>
    </reaction>
</comment>
<dbReference type="Pfam" id="PF00346">
    <property type="entry name" value="Complex1_49kDa"/>
    <property type="match status" value="1"/>
</dbReference>
<evidence type="ECO:0000256" key="4">
    <source>
        <dbReference type="ARBA" id="ARBA00022967"/>
    </source>
</evidence>
<dbReference type="GO" id="GO:0031676">
    <property type="term" value="C:plasma membrane-derived thylakoid membrane"/>
    <property type="evidence" value="ECO:0007669"/>
    <property type="project" value="UniProtKB-SubCell"/>
</dbReference>
<feature type="domain" description="NADH-quinone oxidoreductase subunit D" evidence="8">
    <location>
        <begin position="124"/>
        <end position="394"/>
    </location>
</feature>
<comment type="similarity">
    <text evidence="1 6 7">Belongs to the complex I 49 kDa subunit family.</text>
</comment>
<dbReference type="InterPro" id="IPR022885">
    <property type="entry name" value="NDH1_su_D/H"/>
</dbReference>
<dbReference type="PROSITE" id="PS00535">
    <property type="entry name" value="COMPLEX1_49K"/>
    <property type="match status" value="1"/>
</dbReference>
<comment type="caution">
    <text evidence="9">The sequence shown here is derived from an EMBL/GenBank/DDBJ whole genome shotgun (WGS) entry which is preliminary data.</text>
</comment>
<protein>
    <recommendedName>
        <fullName evidence="6">NAD(P)H-quinone oxidoreductase subunit H</fullName>
        <ecNumber evidence="6">7.1.1.-</ecNumber>
    </recommendedName>
    <alternativeName>
        <fullName evidence="6">NAD(P)H dehydrogenase, subunit H</fullName>
    </alternativeName>
    <alternativeName>
        <fullName evidence="6">NADH-plastoquinone oxidoreductase subunit H</fullName>
    </alternativeName>
    <alternativeName>
        <fullName evidence="6">NDH-1 subunit H</fullName>
        <shortName evidence="6">NDH-H</shortName>
    </alternativeName>
</protein>
<dbReference type="HAMAP" id="MF_01358">
    <property type="entry name" value="NDH1_NuoD"/>
    <property type="match status" value="1"/>
</dbReference>
<sequence length="394" mass="45085">MGRIETKTEPMVINIGPHHPSMHGCFRIVVTLDGEDVVDCEPVIGYLHRGMEKIAENRTNIMYVPYVSRWDYYGGMFNEAVTVNAVEKLANISIPKRASYIRVIMLELARIVNHLLWLGPFLGDFGAQTPIFYTLRDREMILDLFEAATGYRMVNNNYFRIGGVAADLPFGWVDKCEDFCNYFAPKIDEYEKLMTNNPIFRRRAEGVGVLSREDAINWGISGPMLRASGVKWDLRKVDHYECYDDFNWEVQWHTAGDCFARYLVRIGEMRESVKIIQQALKDLPGGAYENLAAQRMVAGAKSEWNGFDYQFIAKKVAPTFKIPQGENYVRVESGRGELGIYIIGDDHVFPWRWKIRPADFNNLQVLPQLIRGQKVADIFVILGSIDVVMGSVDR</sequence>
<dbReference type="InterPro" id="IPR014029">
    <property type="entry name" value="NADH_UbQ_OxRdtase_49kDa_CS"/>
</dbReference>
<comment type="subcellular location">
    <subcellularLocation>
        <location evidence="6">Cellular thylakoid membrane</location>
        <topology evidence="6">Peripheral membrane protein</topology>
        <orientation evidence="6">Cytoplasmic side</orientation>
    </subcellularLocation>
</comment>
<dbReference type="EMBL" id="VJXY01000016">
    <property type="protein sequence ID" value="MBD6617376.1"/>
    <property type="molecule type" value="Genomic_DNA"/>
</dbReference>
<comment type="function">
    <text evidence="6">NDH-1 shuttles electrons from an unknown electron donor, via FMN and iron-sulfur (Fe-S) centers, to quinones in the respiratory and/or the photosynthetic chain. The immediate electron acceptor for the enzyme in this species is believed to be plastoquinone. Couples the redox reaction to proton translocation, and thus conserves the redox energy in a proton gradient. Cyanobacterial NDH-1 also plays a role in inorganic carbon-concentration.</text>
</comment>
<evidence type="ECO:0000313" key="10">
    <source>
        <dbReference type="Proteomes" id="UP001165986"/>
    </source>
</evidence>
<keyword evidence="6" id="KW-0472">Membrane</keyword>
<keyword evidence="4 6" id="KW-1278">Translocase</keyword>
<name>A0AA40SY39_9NOST</name>
<dbReference type="InterPro" id="IPR001135">
    <property type="entry name" value="NADH_Q_OxRdtase_suD"/>
</dbReference>
<dbReference type="GO" id="GO:0019684">
    <property type="term" value="P:photosynthesis, light reaction"/>
    <property type="evidence" value="ECO:0007669"/>
    <property type="project" value="UniProtKB-UniRule"/>
</dbReference>
<reference evidence="9" key="1">
    <citation type="submission" date="2019-07" db="EMBL/GenBank/DDBJ databases">
        <title>Toxilogical consequences of a new and cryptic species of cyanobacteria (Komarekiella delphini-convector) recovered from the epidermis of a bottlenose dolphin and 1500 ft. in the air.</title>
        <authorList>
            <person name="Brown A.O."/>
            <person name="Dvorak P."/>
            <person name="Villanueva C.D."/>
            <person name="Foss A.J."/>
            <person name="Garvey A.D."/>
            <person name="Gibson Q.A."/>
            <person name="Johansen J.R."/>
            <person name="Casamatta D.A."/>
        </authorList>
    </citation>
    <scope>NUCLEOTIDE SEQUENCE</scope>
    <source>
        <strain evidence="9">SJRDD-AB1</strain>
    </source>
</reference>
<dbReference type="RefSeq" id="WP_191758590.1">
    <property type="nucleotide sequence ID" value="NZ_VJXY01000016.1"/>
</dbReference>
<dbReference type="NCBIfam" id="NF004739">
    <property type="entry name" value="PRK06075.1"/>
    <property type="match status" value="1"/>
</dbReference>
<dbReference type="Gene3D" id="1.10.645.10">
    <property type="entry name" value="Cytochrome-c3 Hydrogenase, chain B"/>
    <property type="match status" value="1"/>
</dbReference>
<dbReference type="SUPFAM" id="SSF56762">
    <property type="entry name" value="HydB/Nqo4-like"/>
    <property type="match status" value="1"/>
</dbReference>
<evidence type="ECO:0000256" key="3">
    <source>
        <dbReference type="ARBA" id="ARBA00022719"/>
    </source>
</evidence>
<keyword evidence="6" id="KW-0521">NADP</keyword>
<dbReference type="GO" id="GO:0016655">
    <property type="term" value="F:oxidoreductase activity, acting on NAD(P)H, quinone or similar compound as acceptor"/>
    <property type="evidence" value="ECO:0007669"/>
    <property type="project" value="UniProtKB-UniRule"/>
</dbReference>
<dbReference type="GO" id="GO:0048038">
    <property type="term" value="F:quinone binding"/>
    <property type="evidence" value="ECO:0007669"/>
    <property type="project" value="UniProtKB-KW"/>
</dbReference>
<keyword evidence="5 6" id="KW-0520">NAD</keyword>
<evidence type="ECO:0000259" key="8">
    <source>
        <dbReference type="Pfam" id="PF00346"/>
    </source>
</evidence>
<keyword evidence="6" id="KW-0793">Thylakoid</keyword>
<keyword evidence="6" id="KW-0618">Plastoquinone</keyword>
<dbReference type="PANTHER" id="PTHR11993">
    <property type="entry name" value="NADH-UBIQUINONE OXIDOREDUCTASE 49 KDA SUBUNIT"/>
    <property type="match status" value="1"/>
</dbReference>
<gene>
    <name evidence="6" type="primary">ndhH</name>
    <name evidence="9" type="ORF">FNW02_16455</name>
</gene>